<feature type="compositionally biased region" description="Basic residues" evidence="1">
    <location>
        <begin position="308"/>
        <end position="323"/>
    </location>
</feature>
<feature type="region of interest" description="Disordered" evidence="1">
    <location>
        <begin position="1"/>
        <end position="75"/>
    </location>
</feature>
<feature type="compositionally biased region" description="Gly residues" evidence="1">
    <location>
        <begin position="298"/>
        <end position="307"/>
    </location>
</feature>
<feature type="region of interest" description="Disordered" evidence="1">
    <location>
        <begin position="295"/>
        <end position="323"/>
    </location>
</feature>
<dbReference type="AlphaFoldDB" id="A0A7J6Q8B5"/>
<feature type="non-terminal residue" evidence="2">
    <location>
        <position position="1"/>
    </location>
</feature>
<proteinExistence type="predicted"/>
<feature type="non-terminal residue" evidence="2">
    <location>
        <position position="347"/>
    </location>
</feature>
<dbReference type="EMBL" id="JABANM010031308">
    <property type="protein sequence ID" value="KAF4704814.1"/>
    <property type="molecule type" value="Genomic_DNA"/>
</dbReference>
<comment type="caution">
    <text evidence="2">The sequence shown here is derived from an EMBL/GenBank/DDBJ whole genome shotgun (WGS) entry which is preliminary data.</text>
</comment>
<gene>
    <name evidence="2" type="ORF">FOZ62_010361</name>
</gene>
<organism evidence="2 3">
    <name type="scientific">Perkinsus olseni</name>
    <name type="common">Perkinsus atlanticus</name>
    <dbReference type="NCBI Taxonomy" id="32597"/>
    <lineage>
        <taxon>Eukaryota</taxon>
        <taxon>Sar</taxon>
        <taxon>Alveolata</taxon>
        <taxon>Perkinsozoa</taxon>
        <taxon>Perkinsea</taxon>
        <taxon>Perkinsida</taxon>
        <taxon>Perkinsidae</taxon>
        <taxon>Perkinsus</taxon>
    </lineage>
</organism>
<dbReference type="Proteomes" id="UP000574390">
    <property type="component" value="Unassembled WGS sequence"/>
</dbReference>
<evidence type="ECO:0000313" key="3">
    <source>
        <dbReference type="Proteomes" id="UP000574390"/>
    </source>
</evidence>
<accession>A0A7J6Q8B5</accession>
<name>A0A7J6Q8B5_PEROL</name>
<evidence type="ECO:0000313" key="2">
    <source>
        <dbReference type="EMBL" id="KAF4704814.1"/>
    </source>
</evidence>
<sequence length="347" mass="36701">VDAAAAATRDRHALPPGVQAASASSSSSMAKTPARPGFAAKSSPAARPSLTIGIPIRRSPPPPAPPAKQAGVPTPAAREFTAAVAATHYGQSLVNGSDHHQVGSLKRYAFNWDGSSKGQTDVEEFLDKLNIIATGLQLSDEATLCLLTLSVTDGAYATVSSLLGRSTESAATRLTTVKAELRRRYGATPVKSFKDLSKVVLTDFDSIDALAVKLRKLTIPALHADAVDQVCKMFFFSLLPENHSATVQLLPSMLDTEKSTAQLVHLARHSFEDLMAQNQASRILAVAPFYGQSSYSGKGKGSGGKGRGSGKGKGKGRFGLHKPLGKPFCDFCDRPGHHTAQCRKLKK</sequence>
<reference evidence="2 3" key="1">
    <citation type="submission" date="2020-04" db="EMBL/GenBank/DDBJ databases">
        <title>Perkinsus olseni comparative genomics.</title>
        <authorList>
            <person name="Bogema D.R."/>
        </authorList>
    </citation>
    <scope>NUCLEOTIDE SEQUENCE [LARGE SCALE GENOMIC DNA]</scope>
    <source>
        <strain evidence="2">ATCC PRA-205</strain>
    </source>
</reference>
<protein>
    <submittedName>
        <fullName evidence="2">Uncharacterized protein</fullName>
    </submittedName>
</protein>
<evidence type="ECO:0000256" key="1">
    <source>
        <dbReference type="SAM" id="MobiDB-lite"/>
    </source>
</evidence>